<name>A0AAV3XS26_9GAST</name>
<dbReference type="EMBL" id="BLXT01000029">
    <property type="protein sequence ID" value="GFN73784.1"/>
    <property type="molecule type" value="Genomic_DNA"/>
</dbReference>
<comment type="caution">
    <text evidence="1">The sequence shown here is derived from an EMBL/GenBank/DDBJ whole genome shotgun (WGS) entry which is preliminary data.</text>
</comment>
<protein>
    <submittedName>
        <fullName evidence="1">Uncharacterized protein</fullName>
    </submittedName>
</protein>
<reference evidence="1 2" key="1">
    <citation type="journal article" date="2021" name="Elife">
        <title>Chloroplast acquisition without the gene transfer in kleptoplastic sea slugs, Plakobranchus ocellatus.</title>
        <authorList>
            <person name="Maeda T."/>
            <person name="Takahashi S."/>
            <person name="Yoshida T."/>
            <person name="Shimamura S."/>
            <person name="Takaki Y."/>
            <person name="Nagai Y."/>
            <person name="Toyoda A."/>
            <person name="Suzuki Y."/>
            <person name="Arimoto A."/>
            <person name="Ishii H."/>
            <person name="Satoh N."/>
            <person name="Nishiyama T."/>
            <person name="Hasebe M."/>
            <person name="Maruyama T."/>
            <person name="Minagawa J."/>
            <person name="Obokata J."/>
            <person name="Shigenobu S."/>
        </authorList>
    </citation>
    <scope>NUCLEOTIDE SEQUENCE [LARGE SCALE GENOMIC DNA]</scope>
</reference>
<sequence length="115" mass="13084">MYRCILSSKSALQTSNSDHDVLPANFERGEHHSSQCYGEIPAAKLAAWRASKNGLMRVRSGRSFMEPLLGRLPPCRNLVYQQLNTKTPLPDKTKYRRQNLFVARIRGSPVSLLKR</sequence>
<keyword evidence="2" id="KW-1185">Reference proteome</keyword>
<proteinExistence type="predicted"/>
<evidence type="ECO:0000313" key="2">
    <source>
        <dbReference type="Proteomes" id="UP000735302"/>
    </source>
</evidence>
<gene>
    <name evidence="1" type="ORF">PoB_000029000</name>
</gene>
<organism evidence="1 2">
    <name type="scientific">Plakobranchus ocellatus</name>
    <dbReference type="NCBI Taxonomy" id="259542"/>
    <lineage>
        <taxon>Eukaryota</taxon>
        <taxon>Metazoa</taxon>
        <taxon>Spiralia</taxon>
        <taxon>Lophotrochozoa</taxon>
        <taxon>Mollusca</taxon>
        <taxon>Gastropoda</taxon>
        <taxon>Heterobranchia</taxon>
        <taxon>Euthyneura</taxon>
        <taxon>Panpulmonata</taxon>
        <taxon>Sacoglossa</taxon>
        <taxon>Placobranchoidea</taxon>
        <taxon>Plakobranchidae</taxon>
        <taxon>Plakobranchus</taxon>
    </lineage>
</organism>
<dbReference type="Proteomes" id="UP000735302">
    <property type="component" value="Unassembled WGS sequence"/>
</dbReference>
<accession>A0AAV3XS26</accession>
<evidence type="ECO:0000313" key="1">
    <source>
        <dbReference type="EMBL" id="GFN73784.1"/>
    </source>
</evidence>
<dbReference type="AlphaFoldDB" id="A0AAV3XS26"/>